<feature type="transmembrane region" description="Helical" evidence="2">
    <location>
        <begin position="142"/>
        <end position="170"/>
    </location>
</feature>
<keyword evidence="2" id="KW-0472">Membrane</keyword>
<feature type="region of interest" description="Disordered" evidence="1">
    <location>
        <begin position="1"/>
        <end position="47"/>
    </location>
</feature>
<dbReference type="Proteomes" id="UP000805614">
    <property type="component" value="Unassembled WGS sequence"/>
</dbReference>
<organism evidence="3 4">
    <name type="scientific">Actinomadura alba</name>
    <dbReference type="NCBI Taxonomy" id="406431"/>
    <lineage>
        <taxon>Bacteria</taxon>
        <taxon>Bacillati</taxon>
        <taxon>Actinomycetota</taxon>
        <taxon>Actinomycetes</taxon>
        <taxon>Streptosporangiales</taxon>
        <taxon>Thermomonosporaceae</taxon>
        <taxon>Actinomadura</taxon>
    </lineage>
</organism>
<comment type="caution">
    <text evidence="3">The sequence shown here is derived from an EMBL/GenBank/DDBJ whole genome shotgun (WGS) entry which is preliminary data.</text>
</comment>
<proteinExistence type="predicted"/>
<dbReference type="RefSeq" id="WP_187242027.1">
    <property type="nucleotide sequence ID" value="NZ_BAAAOK010000017.1"/>
</dbReference>
<dbReference type="InterPro" id="IPR016566">
    <property type="entry name" value="UCP010219"/>
</dbReference>
<feature type="transmembrane region" description="Helical" evidence="2">
    <location>
        <begin position="113"/>
        <end position="130"/>
    </location>
</feature>
<evidence type="ECO:0000256" key="1">
    <source>
        <dbReference type="SAM" id="MobiDB-lite"/>
    </source>
</evidence>
<keyword evidence="2" id="KW-1133">Transmembrane helix</keyword>
<name>A0ABR7LJG9_9ACTN</name>
<evidence type="ECO:0000313" key="4">
    <source>
        <dbReference type="Proteomes" id="UP000805614"/>
    </source>
</evidence>
<evidence type="ECO:0000256" key="2">
    <source>
        <dbReference type="SAM" id="Phobius"/>
    </source>
</evidence>
<reference evidence="3 4" key="1">
    <citation type="submission" date="2020-06" db="EMBL/GenBank/DDBJ databases">
        <title>Actinomadura xiongansis sp. nov., isolated from soil of Baiyangdian.</title>
        <authorList>
            <person name="Zhang X."/>
        </authorList>
    </citation>
    <scope>NUCLEOTIDE SEQUENCE [LARGE SCALE GENOMIC DNA]</scope>
    <source>
        <strain evidence="3 4">HBUM206468</strain>
    </source>
</reference>
<feature type="compositionally biased region" description="Basic and acidic residues" evidence="1">
    <location>
        <begin position="29"/>
        <end position="47"/>
    </location>
</feature>
<dbReference type="EMBL" id="JABVEC010000003">
    <property type="protein sequence ID" value="MBC6465001.1"/>
    <property type="molecule type" value="Genomic_DNA"/>
</dbReference>
<keyword evidence="4" id="KW-1185">Reference proteome</keyword>
<sequence length="253" mass="26689">MSEGGRGDSTGSEPAESAVDSHPLAGAHRSQDTLDSPRDKAASPHDTVESAVRAQLAKALGGVRGTIEAAVPTIGFTATYLITEQLELALWIGAGAAVLLLLVRLVQKSTPQFVLNSLVGIGIAAVFALRSGKAEDAFLPGIIYNAAYAAVMVFSIAVRWPVVGFIIGSVTGDPTEWRRDPGVVRLCSRLTWLLLIPCLVRVVVQYPLYLAGEVGWLGASKIALGWPLQIAALGAMVWVLTRGRTPLESRPAA</sequence>
<protein>
    <submittedName>
        <fullName evidence="3">DUF3159 domain-containing protein</fullName>
    </submittedName>
</protein>
<evidence type="ECO:0000313" key="3">
    <source>
        <dbReference type="EMBL" id="MBC6465001.1"/>
    </source>
</evidence>
<accession>A0ABR7LJG9</accession>
<keyword evidence="2" id="KW-0812">Transmembrane</keyword>
<feature type="transmembrane region" description="Helical" evidence="2">
    <location>
        <begin position="222"/>
        <end position="240"/>
    </location>
</feature>
<gene>
    <name evidence="3" type="ORF">HKK74_05755</name>
</gene>
<dbReference type="Pfam" id="PF11361">
    <property type="entry name" value="DUF3159"/>
    <property type="match status" value="1"/>
</dbReference>
<feature type="transmembrane region" description="Helical" evidence="2">
    <location>
        <begin position="88"/>
        <end position="106"/>
    </location>
</feature>
<feature type="transmembrane region" description="Helical" evidence="2">
    <location>
        <begin position="190"/>
        <end position="210"/>
    </location>
</feature>